<name>A0A170TCM9_EHRRU</name>
<gene>
    <name evidence="2" type="ORF">EHRUM3_09950</name>
</gene>
<reference evidence="3" key="1">
    <citation type="submission" date="2016-05" db="EMBL/GenBank/DDBJ databases">
        <title>Draft genome sequences of four strains of Ehrlichia ruminantium, a tick-borne pathogen of ruminants, isolated from Zimbabwe, The Gambia and Ghana.</title>
        <authorList>
            <person name="Nakao R."/>
            <person name="Jongejan F."/>
            <person name="Sugimoto C."/>
        </authorList>
    </citation>
    <scope>NUCLEOTIDE SEQUENCE [LARGE SCALE GENOMIC DNA]</scope>
    <source>
        <strain evidence="3">Pokoase 417</strain>
    </source>
</reference>
<sequence>MELSLYIVSTIGVIILLLCLMLILYCIDIAYANIKNRVFNNTGKTKNT</sequence>
<dbReference type="AlphaFoldDB" id="A0A170TCM9"/>
<evidence type="ECO:0000256" key="1">
    <source>
        <dbReference type="SAM" id="Phobius"/>
    </source>
</evidence>
<protein>
    <submittedName>
        <fullName evidence="2">Uncharacterized protein</fullName>
    </submittedName>
</protein>
<keyword evidence="1" id="KW-0472">Membrane</keyword>
<evidence type="ECO:0000313" key="3">
    <source>
        <dbReference type="Proteomes" id="UP000092731"/>
    </source>
</evidence>
<feature type="non-terminal residue" evidence="2">
    <location>
        <position position="48"/>
    </location>
</feature>
<comment type="caution">
    <text evidence="2">The sequence shown here is derived from an EMBL/GenBank/DDBJ whole genome shotgun (WGS) entry which is preliminary data.</text>
</comment>
<keyword evidence="1" id="KW-1133">Transmembrane helix</keyword>
<accession>A0A170TCM9</accession>
<proteinExistence type="predicted"/>
<evidence type="ECO:0000313" key="2">
    <source>
        <dbReference type="EMBL" id="GAT78765.1"/>
    </source>
</evidence>
<organism evidence="2 3">
    <name type="scientific">Ehrlichia ruminantium</name>
    <name type="common">heartwater rickettsia</name>
    <name type="synonym">Cowdria ruminantium</name>
    <dbReference type="NCBI Taxonomy" id="779"/>
    <lineage>
        <taxon>Bacteria</taxon>
        <taxon>Pseudomonadati</taxon>
        <taxon>Pseudomonadota</taxon>
        <taxon>Alphaproteobacteria</taxon>
        <taxon>Rickettsiales</taxon>
        <taxon>Anaplasmataceae</taxon>
        <taxon>Ehrlichia</taxon>
    </lineage>
</organism>
<dbReference type="EMBL" id="BDDM01000309">
    <property type="protein sequence ID" value="GAT78765.1"/>
    <property type="molecule type" value="Genomic_DNA"/>
</dbReference>
<keyword evidence="1" id="KW-0812">Transmembrane</keyword>
<dbReference type="Proteomes" id="UP000092731">
    <property type="component" value="Unassembled WGS sequence"/>
</dbReference>
<feature type="transmembrane region" description="Helical" evidence="1">
    <location>
        <begin position="6"/>
        <end position="27"/>
    </location>
</feature>